<keyword evidence="1" id="KW-0732">Signal</keyword>
<protein>
    <submittedName>
        <fullName evidence="2">Uncharacterized protein</fullName>
    </submittedName>
</protein>
<proteinExistence type="predicted"/>
<sequence length="122" mass="13655">MNIIVFAVLLGLSGALSAAQDDVAQAEIEHLLIFVSDSPCTFIRNKVRHEGPAASEHLRLKYEGDQRHVQSAELFIERVGTKSSLTGNPYTVNCGGEAETSREWLHRELATYRNLSDPYRNR</sequence>
<dbReference type="RefSeq" id="WP_279250177.1">
    <property type="nucleotide sequence ID" value="NZ_SHNO01000001.1"/>
</dbReference>
<dbReference type="EMBL" id="SHNO01000001">
    <property type="protein sequence ID" value="MCX2978480.1"/>
    <property type="molecule type" value="Genomic_DNA"/>
</dbReference>
<gene>
    <name evidence="2" type="ORF">EYC82_14025</name>
</gene>
<reference evidence="2" key="1">
    <citation type="submission" date="2019-02" db="EMBL/GenBank/DDBJ databases">
        <authorList>
            <person name="Li S.-H."/>
        </authorList>
    </citation>
    <scope>NUCLEOTIDE SEQUENCE</scope>
    <source>
        <strain evidence="2">IMCC11814</strain>
    </source>
</reference>
<evidence type="ECO:0000256" key="1">
    <source>
        <dbReference type="SAM" id="SignalP"/>
    </source>
</evidence>
<keyword evidence="3" id="KW-1185">Reference proteome</keyword>
<dbReference type="Pfam" id="PF17263">
    <property type="entry name" value="DUF5329"/>
    <property type="match status" value="1"/>
</dbReference>
<feature type="chain" id="PRO_5045878941" evidence="1">
    <location>
        <begin position="19"/>
        <end position="122"/>
    </location>
</feature>
<accession>A0ABT3T8H7</accession>
<organism evidence="2 3">
    <name type="scientific">Candidatus Marimicrobium litorale</name>
    <dbReference type="NCBI Taxonomy" id="2518991"/>
    <lineage>
        <taxon>Bacteria</taxon>
        <taxon>Pseudomonadati</taxon>
        <taxon>Pseudomonadota</taxon>
        <taxon>Gammaproteobacteria</taxon>
        <taxon>Cellvibrionales</taxon>
        <taxon>Halieaceae</taxon>
        <taxon>Marimicrobium</taxon>
    </lineage>
</organism>
<dbReference type="Proteomes" id="UP001143304">
    <property type="component" value="Unassembled WGS sequence"/>
</dbReference>
<evidence type="ECO:0000313" key="3">
    <source>
        <dbReference type="Proteomes" id="UP001143304"/>
    </source>
</evidence>
<feature type="signal peptide" evidence="1">
    <location>
        <begin position="1"/>
        <end position="18"/>
    </location>
</feature>
<dbReference type="InterPro" id="IPR035242">
    <property type="entry name" value="DUF5329"/>
</dbReference>
<evidence type="ECO:0000313" key="2">
    <source>
        <dbReference type="EMBL" id="MCX2978480.1"/>
    </source>
</evidence>
<name>A0ABT3T8H7_9GAMM</name>
<comment type="caution">
    <text evidence="2">The sequence shown here is derived from an EMBL/GenBank/DDBJ whole genome shotgun (WGS) entry which is preliminary data.</text>
</comment>